<organism evidence="1">
    <name type="scientific">Sesamum latifolium</name>
    <dbReference type="NCBI Taxonomy" id="2727402"/>
    <lineage>
        <taxon>Eukaryota</taxon>
        <taxon>Viridiplantae</taxon>
        <taxon>Streptophyta</taxon>
        <taxon>Embryophyta</taxon>
        <taxon>Tracheophyta</taxon>
        <taxon>Spermatophyta</taxon>
        <taxon>Magnoliopsida</taxon>
        <taxon>eudicotyledons</taxon>
        <taxon>Gunneridae</taxon>
        <taxon>Pentapetalae</taxon>
        <taxon>asterids</taxon>
        <taxon>lamiids</taxon>
        <taxon>Lamiales</taxon>
        <taxon>Pedaliaceae</taxon>
        <taxon>Sesamum</taxon>
    </lineage>
</organism>
<evidence type="ECO:0000313" key="1">
    <source>
        <dbReference type="EMBL" id="KAL0402386.1"/>
    </source>
</evidence>
<accession>A0AAW2TFD7</accession>
<dbReference type="AlphaFoldDB" id="A0AAW2TFD7"/>
<reference evidence="1" key="2">
    <citation type="journal article" date="2024" name="Plant">
        <title>Genomic evolution and insights into agronomic trait innovations of Sesamum species.</title>
        <authorList>
            <person name="Miao H."/>
            <person name="Wang L."/>
            <person name="Qu L."/>
            <person name="Liu H."/>
            <person name="Sun Y."/>
            <person name="Le M."/>
            <person name="Wang Q."/>
            <person name="Wei S."/>
            <person name="Zheng Y."/>
            <person name="Lin W."/>
            <person name="Duan Y."/>
            <person name="Cao H."/>
            <person name="Xiong S."/>
            <person name="Wang X."/>
            <person name="Wei L."/>
            <person name="Li C."/>
            <person name="Ma Q."/>
            <person name="Ju M."/>
            <person name="Zhao R."/>
            <person name="Li G."/>
            <person name="Mu C."/>
            <person name="Tian Q."/>
            <person name="Mei H."/>
            <person name="Zhang T."/>
            <person name="Gao T."/>
            <person name="Zhang H."/>
        </authorList>
    </citation>
    <scope>NUCLEOTIDE SEQUENCE</scope>
    <source>
        <strain evidence="1">KEN1</strain>
    </source>
</reference>
<protein>
    <submittedName>
        <fullName evidence="1">Uncharacterized protein</fullName>
    </submittedName>
</protein>
<comment type="caution">
    <text evidence="1">The sequence shown here is derived from an EMBL/GenBank/DDBJ whole genome shotgun (WGS) entry which is preliminary data.</text>
</comment>
<dbReference type="EMBL" id="JACGWN010000015">
    <property type="protein sequence ID" value="KAL0402386.1"/>
    <property type="molecule type" value="Genomic_DNA"/>
</dbReference>
<sequence length="94" mass="10546">MQATQEHRLCGTQSYTLQKIASPSAHHLMGHRFSKGHHERGGVWDQQQVIAVGAFPLPCGTYLVHGASAQLFSSRLLQRKSLHTQNRRLVIPLH</sequence>
<gene>
    <name evidence="1" type="ORF">Slati_4268500</name>
</gene>
<proteinExistence type="predicted"/>
<reference evidence="1" key="1">
    <citation type="submission" date="2020-06" db="EMBL/GenBank/DDBJ databases">
        <authorList>
            <person name="Li T."/>
            <person name="Hu X."/>
            <person name="Zhang T."/>
            <person name="Song X."/>
            <person name="Zhang H."/>
            <person name="Dai N."/>
            <person name="Sheng W."/>
            <person name="Hou X."/>
            <person name="Wei L."/>
        </authorList>
    </citation>
    <scope>NUCLEOTIDE SEQUENCE</scope>
    <source>
        <strain evidence="1">KEN1</strain>
        <tissue evidence="1">Leaf</tissue>
    </source>
</reference>
<name>A0AAW2TFD7_9LAMI</name>